<dbReference type="RefSeq" id="WP_322445690.1">
    <property type="nucleotide sequence ID" value="NZ_JAXOFX010000003.1"/>
</dbReference>
<dbReference type="PROSITE" id="PS50111">
    <property type="entry name" value="CHEMOTAXIS_TRANSDUC_2"/>
    <property type="match status" value="1"/>
</dbReference>
<evidence type="ECO:0000259" key="9">
    <source>
        <dbReference type="PROSITE" id="PS50885"/>
    </source>
</evidence>
<dbReference type="EMBL" id="JAXOFX010000003">
    <property type="protein sequence ID" value="MDZ5471394.1"/>
    <property type="molecule type" value="Genomic_DNA"/>
</dbReference>
<name>A0ABU5IW59_9BACI</name>
<dbReference type="PANTHER" id="PTHR32089">
    <property type="entry name" value="METHYL-ACCEPTING CHEMOTAXIS PROTEIN MCPB"/>
    <property type="match status" value="1"/>
</dbReference>
<dbReference type="CDD" id="cd06225">
    <property type="entry name" value="HAMP"/>
    <property type="match status" value="1"/>
</dbReference>
<dbReference type="Gene3D" id="6.10.340.10">
    <property type="match status" value="1"/>
</dbReference>
<evidence type="ECO:0000313" key="11">
    <source>
        <dbReference type="Proteomes" id="UP001290455"/>
    </source>
</evidence>
<dbReference type="InterPro" id="IPR003660">
    <property type="entry name" value="HAMP_dom"/>
</dbReference>
<evidence type="ECO:0000256" key="2">
    <source>
        <dbReference type="ARBA" id="ARBA00022475"/>
    </source>
</evidence>
<evidence type="ECO:0000256" key="3">
    <source>
        <dbReference type="ARBA" id="ARBA00023136"/>
    </source>
</evidence>
<comment type="similarity">
    <text evidence="5">Belongs to the methyl-accepting chemotaxis (MCP) protein family.</text>
</comment>
<evidence type="ECO:0000256" key="7">
    <source>
        <dbReference type="SAM" id="Phobius"/>
    </source>
</evidence>
<dbReference type="Pfam" id="PF00015">
    <property type="entry name" value="MCPsignal"/>
    <property type="match status" value="1"/>
</dbReference>
<keyword evidence="2" id="KW-1003">Cell membrane</keyword>
<evidence type="ECO:0000313" key="10">
    <source>
        <dbReference type="EMBL" id="MDZ5471394.1"/>
    </source>
</evidence>
<keyword evidence="3 7" id="KW-0472">Membrane</keyword>
<keyword evidence="11" id="KW-1185">Reference proteome</keyword>
<dbReference type="CDD" id="cd11386">
    <property type="entry name" value="MCP_signal"/>
    <property type="match status" value="1"/>
</dbReference>
<dbReference type="PANTHER" id="PTHR32089:SF112">
    <property type="entry name" value="LYSOZYME-LIKE PROTEIN-RELATED"/>
    <property type="match status" value="1"/>
</dbReference>
<dbReference type="PROSITE" id="PS50885">
    <property type="entry name" value="HAMP"/>
    <property type="match status" value="1"/>
</dbReference>
<comment type="subcellular location">
    <subcellularLocation>
        <location evidence="1">Cell membrane</location>
    </subcellularLocation>
</comment>
<dbReference type="InterPro" id="IPR047347">
    <property type="entry name" value="YvaQ-like_sensor"/>
</dbReference>
<keyword evidence="4 6" id="KW-0807">Transducer</keyword>
<keyword evidence="7" id="KW-0812">Transmembrane</keyword>
<evidence type="ECO:0000259" key="8">
    <source>
        <dbReference type="PROSITE" id="PS50111"/>
    </source>
</evidence>
<feature type="domain" description="Methyl-accepting transducer" evidence="8">
    <location>
        <begin position="283"/>
        <end position="519"/>
    </location>
</feature>
<dbReference type="SUPFAM" id="SSF58104">
    <property type="entry name" value="Methyl-accepting chemotaxis protein (MCP) signaling domain"/>
    <property type="match status" value="1"/>
</dbReference>
<dbReference type="InterPro" id="IPR024478">
    <property type="entry name" value="HlyB_4HB_MCP"/>
</dbReference>
<feature type="transmembrane region" description="Helical" evidence="7">
    <location>
        <begin position="191"/>
        <end position="211"/>
    </location>
</feature>
<evidence type="ECO:0000256" key="1">
    <source>
        <dbReference type="ARBA" id="ARBA00004236"/>
    </source>
</evidence>
<accession>A0ABU5IW59</accession>
<evidence type="ECO:0000256" key="5">
    <source>
        <dbReference type="ARBA" id="ARBA00029447"/>
    </source>
</evidence>
<proteinExistence type="inferred from homology"/>
<dbReference type="SMART" id="SM00304">
    <property type="entry name" value="HAMP"/>
    <property type="match status" value="1"/>
</dbReference>
<dbReference type="Gene3D" id="1.10.287.950">
    <property type="entry name" value="Methyl-accepting chemotaxis protein"/>
    <property type="match status" value="1"/>
</dbReference>
<evidence type="ECO:0000256" key="4">
    <source>
        <dbReference type="ARBA" id="ARBA00023224"/>
    </source>
</evidence>
<evidence type="ECO:0000256" key="6">
    <source>
        <dbReference type="PROSITE-ProRule" id="PRU00284"/>
    </source>
</evidence>
<dbReference type="Proteomes" id="UP001290455">
    <property type="component" value="Unassembled WGS sequence"/>
</dbReference>
<keyword evidence="7" id="KW-1133">Transmembrane helix</keyword>
<dbReference type="SMART" id="SM00283">
    <property type="entry name" value="MA"/>
    <property type="match status" value="1"/>
</dbReference>
<reference evidence="10 11" key="1">
    <citation type="submission" date="2023-11" db="EMBL/GenBank/DDBJ databases">
        <title>Bacillus jintuensis, isolated from a mudflat on the Beibu Gulf coast.</title>
        <authorList>
            <person name="Li M."/>
        </authorList>
    </citation>
    <scope>NUCLEOTIDE SEQUENCE [LARGE SCALE GENOMIC DNA]</scope>
    <source>
        <strain evidence="10 11">31A1R</strain>
    </source>
</reference>
<dbReference type="Pfam" id="PF00672">
    <property type="entry name" value="HAMP"/>
    <property type="match status" value="1"/>
</dbReference>
<sequence length="569" mass="62223">MQLFHNLKIRSKLMILVVILLISSLGIWFIGTYNLERSNEALDTMYEENLKPIRTLSSLSTNIRAIESDLFRIILETSDSENQQIIAHIDTTVAENNALIESFEKFELTDNQKSLFEDLKSNITVYRTEREKVLVLALQNKQAEAYEQSKKIFPVILEINEITKELNDLTQKLADDSNLEAKERAESAHNLMLVTLAVAIILAIGLSIFIIRSITKPLDKLTKVTANVAKGDLTEELHIETKDEVGVLAHSITEMIQNLKILITNISSTSQELTASAEELSASAEQTADSTNQITMSIQEIASGTEKQLENSMESARAMEENAQGVGRVAESAYTVAEAANGTLQQAIEGNKIIESAVEQMTTIDHSVQHSIGIIRALEESSKEISNILTLIMNIADQTNLLALNASIEAARAGEHGKGFSVVAEEIRKLAEQTAQSTSKVTNLVQEIQKYSSTSVESMNQVNTEVHKGISAVQNSGEAFRGIVEVTSAAVEKIEEVSAVAQQMSASSEQITASVVNIADISKHNNDNTQSIAAASEEQAATMEEITASAESLSKMAEQLQKLITAFKV</sequence>
<organism evidence="10 11">
    <name type="scientific">Robertmurraya mangrovi</name>
    <dbReference type="NCBI Taxonomy" id="3098077"/>
    <lineage>
        <taxon>Bacteria</taxon>
        <taxon>Bacillati</taxon>
        <taxon>Bacillota</taxon>
        <taxon>Bacilli</taxon>
        <taxon>Bacillales</taxon>
        <taxon>Bacillaceae</taxon>
        <taxon>Robertmurraya</taxon>
    </lineage>
</organism>
<feature type="transmembrane region" description="Helical" evidence="7">
    <location>
        <begin position="12"/>
        <end position="31"/>
    </location>
</feature>
<dbReference type="CDD" id="cd19411">
    <property type="entry name" value="MCP2201-like_sensor"/>
    <property type="match status" value="1"/>
</dbReference>
<gene>
    <name evidence="10" type="ORF">SM124_06500</name>
</gene>
<dbReference type="Pfam" id="PF12729">
    <property type="entry name" value="4HB_MCP_1"/>
    <property type="match status" value="1"/>
</dbReference>
<comment type="caution">
    <text evidence="10">The sequence shown here is derived from an EMBL/GenBank/DDBJ whole genome shotgun (WGS) entry which is preliminary data.</text>
</comment>
<dbReference type="InterPro" id="IPR004089">
    <property type="entry name" value="MCPsignal_dom"/>
</dbReference>
<feature type="domain" description="HAMP" evidence="9">
    <location>
        <begin position="212"/>
        <end position="264"/>
    </location>
</feature>
<protein>
    <submittedName>
        <fullName evidence="10">Methyl-accepting chemotaxis protein</fullName>
    </submittedName>
</protein>